<dbReference type="PROSITE" id="PS50045">
    <property type="entry name" value="SIGMA54_INTERACT_4"/>
    <property type="match status" value="1"/>
</dbReference>
<dbReference type="PROSITE" id="PS00688">
    <property type="entry name" value="SIGMA54_INTERACT_3"/>
    <property type="match status" value="1"/>
</dbReference>
<dbReference type="CDD" id="cd00009">
    <property type="entry name" value="AAA"/>
    <property type="match status" value="1"/>
</dbReference>
<dbReference type="PANTHER" id="PTHR32071:SF77">
    <property type="entry name" value="TRANSCRIPTIONAL REGULATORY PROTEIN"/>
    <property type="match status" value="1"/>
</dbReference>
<accession>A0A4R6EFV4</accession>
<feature type="domain" description="Sigma-54 factor interaction" evidence="6">
    <location>
        <begin position="328"/>
        <end position="556"/>
    </location>
</feature>
<evidence type="ECO:0000313" key="7">
    <source>
        <dbReference type="EMBL" id="TDN57174.1"/>
    </source>
</evidence>
<dbReference type="Gene3D" id="3.40.50.300">
    <property type="entry name" value="P-loop containing nucleotide triphosphate hydrolases"/>
    <property type="match status" value="1"/>
</dbReference>
<evidence type="ECO:0000256" key="3">
    <source>
        <dbReference type="ARBA" id="ARBA00023015"/>
    </source>
</evidence>
<reference evidence="7 8" key="1">
    <citation type="submission" date="2019-03" db="EMBL/GenBank/DDBJ databases">
        <title>Genomic Encyclopedia of Type Strains, Phase IV (KMG-IV): sequencing the most valuable type-strain genomes for metagenomic binning, comparative biology and taxonomic classification.</title>
        <authorList>
            <person name="Goeker M."/>
        </authorList>
    </citation>
    <scope>NUCLEOTIDE SEQUENCE [LARGE SCALE GENOMIC DNA]</scope>
    <source>
        <strain evidence="7 8">DSM 12121</strain>
    </source>
</reference>
<dbReference type="Gene3D" id="1.10.8.60">
    <property type="match status" value="1"/>
</dbReference>
<keyword evidence="2" id="KW-0067">ATP-binding</keyword>
<keyword evidence="8" id="KW-1185">Reference proteome</keyword>
<dbReference type="PROSITE" id="PS00676">
    <property type="entry name" value="SIGMA54_INTERACT_2"/>
    <property type="match status" value="1"/>
</dbReference>
<organism evidence="7 8">
    <name type="scientific">Azoarcus indigens</name>
    <dbReference type="NCBI Taxonomy" id="29545"/>
    <lineage>
        <taxon>Bacteria</taxon>
        <taxon>Pseudomonadati</taxon>
        <taxon>Pseudomonadota</taxon>
        <taxon>Betaproteobacteria</taxon>
        <taxon>Rhodocyclales</taxon>
        <taxon>Zoogloeaceae</taxon>
        <taxon>Azoarcus</taxon>
    </lineage>
</organism>
<dbReference type="PANTHER" id="PTHR32071">
    <property type="entry name" value="TRANSCRIPTIONAL REGULATORY PROTEIN"/>
    <property type="match status" value="1"/>
</dbReference>
<dbReference type="InterPro" id="IPR029016">
    <property type="entry name" value="GAF-like_dom_sf"/>
</dbReference>
<dbReference type="InterPro" id="IPR058031">
    <property type="entry name" value="AAA_lid_NorR"/>
</dbReference>
<sequence>MSIAAMTLEALSREAAQEGADALSPTKLEDSWRRSVEQHRLDPGRPARPRILTADECRHLREREESFLRIAQAGVNRLHEQVRDSGYCVLLTDAGGRTIDFRGQGSLEQEYRGRGFRLGACWSEEEEGTCGVGTAIVERTPILVHKQEHFLALNERITCSAAPIFGPDDELLGVLNASAVSSPDERRSQSLVYRLVAQNAALIENAVFAEACRGNWLVRLCPAGDDWGVDEGLYLALDGDGRIVHAARRLRRHLARLSQPPGGIGDLLDADAESLLRHAHEHPGVPMQVRCHATGGFFQLHLRAPSVTRARATVGRGRPREDDGFSALTSADPGVAASIERIKRLADSRVPILLNGETGAGKEAFARAIHRYSKRRDKPFVALNCAAIPESLIESELFGYREGAFTGARNKGCPGKVQLASGGTLFLDEIGDMPLALQTRLLRVLAEGEVMALGASEPERVDLHVVCATHRNLESMVAQGLFREDLLYRLNAATFRLPPLRERADIDALIARILEEEAEQCGRRIALSAEVEQRLRAYHWPGNVRELRNVLRFAVAVCDGATLTLAHLPESLQALHPAAPPPLPGAAVPQRDTAGKAEILDALQRTGWHISAAARQLGMSRSTFYRRMWRYGIAPPAEEGDGSAYS</sequence>
<dbReference type="OrthoDB" id="9761705at2"/>
<dbReference type="PRINTS" id="PR01590">
    <property type="entry name" value="HTHFIS"/>
</dbReference>
<dbReference type="InterPro" id="IPR009057">
    <property type="entry name" value="Homeodomain-like_sf"/>
</dbReference>
<dbReference type="Gene3D" id="1.10.10.60">
    <property type="entry name" value="Homeodomain-like"/>
    <property type="match status" value="1"/>
</dbReference>
<evidence type="ECO:0000256" key="2">
    <source>
        <dbReference type="ARBA" id="ARBA00022840"/>
    </source>
</evidence>
<dbReference type="Proteomes" id="UP000295129">
    <property type="component" value="Unassembled WGS sequence"/>
</dbReference>
<dbReference type="InterPro" id="IPR025662">
    <property type="entry name" value="Sigma_54_int_dom_ATP-bd_1"/>
</dbReference>
<dbReference type="Pfam" id="PF02954">
    <property type="entry name" value="HTH_8"/>
    <property type="match status" value="1"/>
</dbReference>
<dbReference type="InterPro" id="IPR003593">
    <property type="entry name" value="AAA+_ATPase"/>
</dbReference>
<dbReference type="FunFam" id="3.40.50.300:FF:000006">
    <property type="entry name" value="DNA-binding transcriptional regulator NtrC"/>
    <property type="match status" value="1"/>
</dbReference>
<dbReference type="InterPro" id="IPR025943">
    <property type="entry name" value="Sigma_54_int_dom_ATP-bd_2"/>
</dbReference>
<dbReference type="Pfam" id="PF25601">
    <property type="entry name" value="AAA_lid_14"/>
    <property type="match status" value="1"/>
</dbReference>
<dbReference type="InterPro" id="IPR027417">
    <property type="entry name" value="P-loop_NTPase"/>
</dbReference>
<dbReference type="PROSITE" id="PS00675">
    <property type="entry name" value="SIGMA54_INTERACT_1"/>
    <property type="match status" value="1"/>
</dbReference>
<dbReference type="GO" id="GO:0043565">
    <property type="term" value="F:sequence-specific DNA binding"/>
    <property type="evidence" value="ECO:0007669"/>
    <property type="project" value="InterPro"/>
</dbReference>
<dbReference type="Pfam" id="PF00158">
    <property type="entry name" value="Sigma54_activat"/>
    <property type="match status" value="1"/>
</dbReference>
<keyword evidence="5" id="KW-0804">Transcription</keyword>
<dbReference type="SMART" id="SM00382">
    <property type="entry name" value="AAA"/>
    <property type="match status" value="1"/>
</dbReference>
<dbReference type="EMBL" id="SNVV01000001">
    <property type="protein sequence ID" value="TDN57174.1"/>
    <property type="molecule type" value="Genomic_DNA"/>
</dbReference>
<name>A0A4R6EFV4_9RHOO</name>
<dbReference type="GO" id="GO:0005524">
    <property type="term" value="F:ATP binding"/>
    <property type="evidence" value="ECO:0007669"/>
    <property type="project" value="UniProtKB-KW"/>
</dbReference>
<keyword evidence="4" id="KW-0238">DNA-binding</keyword>
<dbReference type="AlphaFoldDB" id="A0A4R6EFV4"/>
<protein>
    <submittedName>
        <fullName evidence="7">Transcriptional regulator of acetoin/glycerol metabolism</fullName>
    </submittedName>
</protein>
<dbReference type="RefSeq" id="WP_133588102.1">
    <property type="nucleotide sequence ID" value="NZ_SNVV01000001.1"/>
</dbReference>
<dbReference type="Gene3D" id="3.30.450.40">
    <property type="match status" value="1"/>
</dbReference>
<evidence type="ECO:0000313" key="8">
    <source>
        <dbReference type="Proteomes" id="UP000295129"/>
    </source>
</evidence>
<keyword evidence="3" id="KW-0805">Transcription regulation</keyword>
<evidence type="ECO:0000256" key="5">
    <source>
        <dbReference type="ARBA" id="ARBA00023163"/>
    </source>
</evidence>
<keyword evidence="1" id="KW-0547">Nucleotide-binding</keyword>
<comment type="caution">
    <text evidence="7">The sequence shown here is derived from an EMBL/GenBank/DDBJ whole genome shotgun (WGS) entry which is preliminary data.</text>
</comment>
<evidence type="ECO:0000259" key="6">
    <source>
        <dbReference type="PROSITE" id="PS50045"/>
    </source>
</evidence>
<dbReference type="InterPro" id="IPR002197">
    <property type="entry name" value="HTH_Fis"/>
</dbReference>
<dbReference type="SUPFAM" id="SSF52540">
    <property type="entry name" value="P-loop containing nucleoside triphosphate hydrolases"/>
    <property type="match status" value="1"/>
</dbReference>
<gene>
    <name evidence="7" type="ORF">C7389_101560</name>
</gene>
<dbReference type="InterPro" id="IPR025944">
    <property type="entry name" value="Sigma_54_int_dom_CS"/>
</dbReference>
<evidence type="ECO:0000256" key="4">
    <source>
        <dbReference type="ARBA" id="ARBA00023125"/>
    </source>
</evidence>
<dbReference type="SUPFAM" id="SSF46689">
    <property type="entry name" value="Homeodomain-like"/>
    <property type="match status" value="1"/>
</dbReference>
<dbReference type="SUPFAM" id="SSF55781">
    <property type="entry name" value="GAF domain-like"/>
    <property type="match status" value="1"/>
</dbReference>
<dbReference type="InterPro" id="IPR002078">
    <property type="entry name" value="Sigma_54_int"/>
</dbReference>
<evidence type="ECO:0000256" key="1">
    <source>
        <dbReference type="ARBA" id="ARBA00022741"/>
    </source>
</evidence>
<proteinExistence type="predicted"/>
<dbReference type="GO" id="GO:0006355">
    <property type="term" value="P:regulation of DNA-templated transcription"/>
    <property type="evidence" value="ECO:0007669"/>
    <property type="project" value="InterPro"/>
</dbReference>